<dbReference type="SUPFAM" id="SSF53335">
    <property type="entry name" value="S-adenosyl-L-methionine-dependent methyltransferases"/>
    <property type="match status" value="1"/>
</dbReference>
<evidence type="ECO:0000313" key="2">
    <source>
        <dbReference type="EMBL" id="GEM76227.1"/>
    </source>
</evidence>
<dbReference type="CDD" id="cd02440">
    <property type="entry name" value="AdoMet_MTases"/>
    <property type="match status" value="1"/>
</dbReference>
<comment type="caution">
    <text evidence="2">The sequence shown here is derived from an EMBL/GenBank/DDBJ whole genome shotgun (WGS) entry which is preliminary data.</text>
</comment>
<dbReference type="PANTHER" id="PTHR43861:SF3">
    <property type="entry name" value="PUTATIVE (AFU_ORTHOLOGUE AFUA_2G14390)-RELATED"/>
    <property type="match status" value="1"/>
</dbReference>
<dbReference type="Gene3D" id="3.40.50.150">
    <property type="entry name" value="Vaccinia Virus protein VP39"/>
    <property type="match status" value="1"/>
</dbReference>
<organism evidence="2 3">
    <name type="scientific">Vibrio sagamiensis NBRC 104589</name>
    <dbReference type="NCBI Taxonomy" id="1219064"/>
    <lineage>
        <taxon>Bacteria</taxon>
        <taxon>Pseudomonadati</taxon>
        <taxon>Pseudomonadota</taxon>
        <taxon>Gammaproteobacteria</taxon>
        <taxon>Vibrionales</taxon>
        <taxon>Vibrionaceae</taxon>
        <taxon>Vibrio</taxon>
    </lineage>
</organism>
<protein>
    <submittedName>
        <fullName evidence="2">Methyltransferase</fullName>
    </submittedName>
</protein>
<dbReference type="GO" id="GO:0032259">
    <property type="term" value="P:methylation"/>
    <property type="evidence" value="ECO:0007669"/>
    <property type="project" value="UniProtKB-KW"/>
</dbReference>
<dbReference type="RefSeq" id="WP_039981918.1">
    <property type="nucleotide sequence ID" value="NZ_BAOJ01000084.1"/>
</dbReference>
<dbReference type="PANTHER" id="PTHR43861">
    <property type="entry name" value="TRANS-ACONITATE 2-METHYLTRANSFERASE-RELATED"/>
    <property type="match status" value="1"/>
</dbReference>
<evidence type="ECO:0000313" key="3">
    <source>
        <dbReference type="Proteomes" id="UP000321922"/>
    </source>
</evidence>
<dbReference type="Proteomes" id="UP000321922">
    <property type="component" value="Unassembled WGS sequence"/>
</dbReference>
<accession>A0A511QGA7</accession>
<dbReference type="Pfam" id="PF13489">
    <property type="entry name" value="Methyltransf_23"/>
    <property type="match status" value="1"/>
</dbReference>
<keyword evidence="2" id="KW-0489">Methyltransferase</keyword>
<dbReference type="GO" id="GO:0008168">
    <property type="term" value="F:methyltransferase activity"/>
    <property type="evidence" value="ECO:0007669"/>
    <property type="project" value="UniProtKB-KW"/>
</dbReference>
<gene>
    <name evidence="2" type="ORF">VSA01S_23390</name>
</gene>
<dbReference type="InterPro" id="IPR029063">
    <property type="entry name" value="SAM-dependent_MTases_sf"/>
</dbReference>
<dbReference type="AlphaFoldDB" id="A0A511QGA7"/>
<dbReference type="EMBL" id="BJXJ01000021">
    <property type="protein sequence ID" value="GEM76227.1"/>
    <property type="molecule type" value="Genomic_DNA"/>
</dbReference>
<reference evidence="2 3" key="1">
    <citation type="submission" date="2019-07" db="EMBL/GenBank/DDBJ databases">
        <title>Whole genome shotgun sequence of Vibrio sagamiensis NBRC 104589.</title>
        <authorList>
            <person name="Hosoyama A."/>
            <person name="Uohara A."/>
            <person name="Ohji S."/>
            <person name="Ichikawa N."/>
        </authorList>
    </citation>
    <scope>NUCLEOTIDE SEQUENCE [LARGE SCALE GENOMIC DNA]</scope>
    <source>
        <strain evidence="2 3">NBRC 104589</strain>
    </source>
</reference>
<sequence length="195" mass="21510">MTQGWDGLAKEWELNPTTERFAKSAFTQLQNLIPLDGIKVLDFGCGTGQLSRLLSPSVKDIVALDSSEAMIEELDKKELANVEPIVDELTRGLVAQHPAFRTQFDLVIASSVLPFVNDRTTVLEISQSLLSDNGYFVHFDWLSDSANEGFTLDDSKRALINAGFRHVEVNKVFDLSADNGSYSVIMGIGRPLTMS</sequence>
<keyword evidence="3" id="KW-1185">Reference proteome</keyword>
<proteinExistence type="predicted"/>
<keyword evidence="1 2" id="KW-0808">Transferase</keyword>
<evidence type="ECO:0000256" key="1">
    <source>
        <dbReference type="ARBA" id="ARBA00022679"/>
    </source>
</evidence>
<name>A0A511QGA7_9VIBR</name>